<sequence>MRRALAIIAALAAAPIHAASVDKDTPAGRYAIDAASCKAKDYFVTVTAKETVLPTFSCKDVSYDQTENKGGRAVYQATSSKCFGEESVQPRKESFTLIVDAAGLQIVWSDGSKSAVFARCPERP</sequence>
<dbReference type="EMBL" id="JAZHYN010000011">
    <property type="protein sequence ID" value="MEF3365993.1"/>
    <property type="molecule type" value="Genomic_DNA"/>
</dbReference>
<dbReference type="Proteomes" id="UP001350748">
    <property type="component" value="Unassembled WGS sequence"/>
</dbReference>
<proteinExistence type="predicted"/>
<dbReference type="RefSeq" id="WP_332080956.1">
    <property type="nucleotide sequence ID" value="NZ_JAZHYN010000011.1"/>
</dbReference>
<feature type="chain" id="PRO_5045412772" description="DUF3617 family protein" evidence="1">
    <location>
        <begin position="19"/>
        <end position="124"/>
    </location>
</feature>
<accession>A0ABU7XHI6</accession>
<comment type="caution">
    <text evidence="2">The sequence shown here is derived from an EMBL/GenBank/DDBJ whole genome shotgun (WGS) entry which is preliminary data.</text>
</comment>
<keyword evidence="1" id="KW-0732">Signal</keyword>
<name>A0ABU7XHI6_9HYPH</name>
<evidence type="ECO:0000313" key="2">
    <source>
        <dbReference type="EMBL" id="MEF3365993.1"/>
    </source>
</evidence>
<evidence type="ECO:0008006" key="4">
    <source>
        <dbReference type="Google" id="ProtNLM"/>
    </source>
</evidence>
<reference evidence="2 3" key="1">
    <citation type="submission" date="2024-02" db="EMBL/GenBank/DDBJ databases">
        <authorList>
            <person name="Grouzdev D."/>
        </authorList>
    </citation>
    <scope>NUCLEOTIDE SEQUENCE [LARGE SCALE GENOMIC DNA]</scope>
    <source>
        <strain evidence="2 3">9N</strain>
    </source>
</reference>
<feature type="signal peptide" evidence="1">
    <location>
        <begin position="1"/>
        <end position="18"/>
    </location>
</feature>
<protein>
    <recommendedName>
        <fullName evidence="4">DUF3617 family protein</fullName>
    </recommendedName>
</protein>
<evidence type="ECO:0000256" key="1">
    <source>
        <dbReference type="SAM" id="SignalP"/>
    </source>
</evidence>
<keyword evidence="3" id="KW-1185">Reference proteome</keyword>
<organism evidence="2 3">
    <name type="scientific">Methylocystis borbori</name>
    <dbReference type="NCBI Taxonomy" id="3118750"/>
    <lineage>
        <taxon>Bacteria</taxon>
        <taxon>Pseudomonadati</taxon>
        <taxon>Pseudomonadota</taxon>
        <taxon>Alphaproteobacteria</taxon>
        <taxon>Hyphomicrobiales</taxon>
        <taxon>Methylocystaceae</taxon>
        <taxon>Methylocystis</taxon>
    </lineage>
</organism>
<evidence type="ECO:0000313" key="3">
    <source>
        <dbReference type="Proteomes" id="UP001350748"/>
    </source>
</evidence>
<gene>
    <name evidence="2" type="ORF">V3H18_05530</name>
</gene>